<feature type="transmembrane region" description="Helical" evidence="6">
    <location>
        <begin position="197"/>
        <end position="219"/>
    </location>
</feature>
<keyword evidence="8" id="KW-1185">Reference proteome</keyword>
<feature type="transmembrane region" description="Helical" evidence="6">
    <location>
        <begin position="231"/>
        <end position="250"/>
    </location>
</feature>
<feature type="transmembrane region" description="Helical" evidence="6">
    <location>
        <begin position="84"/>
        <end position="111"/>
    </location>
</feature>
<dbReference type="KEGG" id="salm:D0Y50_07440"/>
<dbReference type="InterPro" id="IPR002781">
    <property type="entry name" value="TM_pro_TauE-like"/>
</dbReference>
<keyword evidence="4 6" id="KW-1133">Transmembrane helix</keyword>
<name>A0A346NL05_9ALTE</name>
<evidence type="ECO:0000256" key="1">
    <source>
        <dbReference type="ARBA" id="ARBA00004141"/>
    </source>
</evidence>
<evidence type="ECO:0000313" key="7">
    <source>
        <dbReference type="EMBL" id="AXR06212.1"/>
    </source>
</evidence>
<protein>
    <recommendedName>
        <fullName evidence="6">Probable membrane transporter protein</fullName>
    </recommendedName>
</protein>
<dbReference type="Proteomes" id="UP000262073">
    <property type="component" value="Chromosome"/>
</dbReference>
<evidence type="ECO:0000313" key="8">
    <source>
        <dbReference type="Proteomes" id="UP000262073"/>
    </source>
</evidence>
<dbReference type="RefSeq" id="WP_117316218.1">
    <property type="nucleotide sequence ID" value="NZ_CP031769.1"/>
</dbReference>
<accession>A0A346NL05</accession>
<dbReference type="InterPro" id="IPR051598">
    <property type="entry name" value="TSUP/Inactive_protease-like"/>
</dbReference>
<sequence>MLWMIVLSAMVIGLSLGVLGAGGAILTVPALIFFTPMDEKTAIAHSLVIVGIIALAGTLINSVKGQGRFCWPVFNRFALTSVPGAALGAMVGMFIAAQLQLLLLVAIMLVSAWRMLAKKPALPAHTPSLGWLLPIGFITGGITGLVGVGGGFLIVPALTLVAGLTISQASATSLALIAINCAIAVFSLVISDASVNWLPSVLLIMGGCGIAGTWAGIYMAGKLSATFLQRLFAGCLVAIASIMIIDRLWLV</sequence>
<dbReference type="OrthoDB" id="6387965at2"/>
<evidence type="ECO:0000256" key="5">
    <source>
        <dbReference type="ARBA" id="ARBA00023136"/>
    </source>
</evidence>
<gene>
    <name evidence="7" type="ORF">D0Y50_07440</name>
</gene>
<feature type="transmembrane region" description="Helical" evidence="6">
    <location>
        <begin position="171"/>
        <end position="191"/>
    </location>
</feature>
<keyword evidence="6" id="KW-1003">Cell membrane</keyword>
<proteinExistence type="inferred from homology"/>
<reference evidence="7 8" key="1">
    <citation type="submission" date="2018-08" db="EMBL/GenBank/DDBJ databases">
        <title>Salinimonas sediminis sp. nov., a piezophilic bacterium isolated from a deep-sea sediment sample from the New Britain Trench.</title>
        <authorList>
            <person name="Cao J."/>
        </authorList>
    </citation>
    <scope>NUCLEOTIDE SEQUENCE [LARGE SCALE GENOMIC DNA]</scope>
    <source>
        <strain evidence="7 8">N102</strain>
    </source>
</reference>
<organism evidence="7 8">
    <name type="scientific">Salinimonas sediminis</name>
    <dbReference type="NCBI Taxonomy" id="2303538"/>
    <lineage>
        <taxon>Bacteria</taxon>
        <taxon>Pseudomonadati</taxon>
        <taxon>Pseudomonadota</taxon>
        <taxon>Gammaproteobacteria</taxon>
        <taxon>Alteromonadales</taxon>
        <taxon>Alteromonadaceae</taxon>
        <taxon>Alteromonas/Salinimonas group</taxon>
        <taxon>Salinimonas</taxon>
    </lineage>
</organism>
<evidence type="ECO:0000256" key="4">
    <source>
        <dbReference type="ARBA" id="ARBA00022989"/>
    </source>
</evidence>
<evidence type="ECO:0000256" key="2">
    <source>
        <dbReference type="ARBA" id="ARBA00009142"/>
    </source>
</evidence>
<evidence type="ECO:0000256" key="3">
    <source>
        <dbReference type="ARBA" id="ARBA00022692"/>
    </source>
</evidence>
<feature type="transmembrane region" description="Helical" evidence="6">
    <location>
        <begin position="131"/>
        <end position="164"/>
    </location>
</feature>
<keyword evidence="3 6" id="KW-0812">Transmembrane</keyword>
<evidence type="ECO:0000256" key="6">
    <source>
        <dbReference type="RuleBase" id="RU363041"/>
    </source>
</evidence>
<feature type="transmembrane region" description="Helical" evidence="6">
    <location>
        <begin position="44"/>
        <end position="63"/>
    </location>
</feature>
<dbReference type="PANTHER" id="PTHR43701:SF2">
    <property type="entry name" value="MEMBRANE TRANSPORTER PROTEIN YJNA-RELATED"/>
    <property type="match status" value="1"/>
</dbReference>
<dbReference type="AlphaFoldDB" id="A0A346NL05"/>
<comment type="similarity">
    <text evidence="2 6">Belongs to the 4-toluene sulfonate uptake permease (TSUP) (TC 2.A.102) family.</text>
</comment>
<dbReference type="GO" id="GO:0005886">
    <property type="term" value="C:plasma membrane"/>
    <property type="evidence" value="ECO:0007669"/>
    <property type="project" value="UniProtKB-SubCell"/>
</dbReference>
<keyword evidence="5 6" id="KW-0472">Membrane</keyword>
<dbReference type="PANTHER" id="PTHR43701">
    <property type="entry name" value="MEMBRANE TRANSPORTER PROTEIN MJ0441-RELATED"/>
    <property type="match status" value="1"/>
</dbReference>
<comment type="subcellular location">
    <subcellularLocation>
        <location evidence="6">Cell membrane</location>
        <topology evidence="6">Multi-pass membrane protein</topology>
    </subcellularLocation>
    <subcellularLocation>
        <location evidence="1">Membrane</location>
        <topology evidence="1">Multi-pass membrane protein</topology>
    </subcellularLocation>
</comment>
<dbReference type="EMBL" id="CP031769">
    <property type="protein sequence ID" value="AXR06212.1"/>
    <property type="molecule type" value="Genomic_DNA"/>
</dbReference>
<dbReference type="Pfam" id="PF01925">
    <property type="entry name" value="TauE"/>
    <property type="match status" value="1"/>
</dbReference>